<gene>
    <name evidence="2" type="ORF">CHS0354_018974</name>
</gene>
<name>A0AAE0SMK3_9BIVA</name>
<keyword evidence="1" id="KW-0472">Membrane</keyword>
<sequence>MLQIKATTDATRTLIRYLCSHWLGNPVFSADAWSVYRQNVRTNNDVEVLLLRREADLVRLVVQCNDLGPDRRKYTFGPVNASREQNLEVFELRQRSVLSQSLNINIVATSYIVLLTLTATVCSFVEL</sequence>
<evidence type="ECO:0000313" key="3">
    <source>
        <dbReference type="Proteomes" id="UP001195483"/>
    </source>
</evidence>
<dbReference type="EMBL" id="JAEAOA010001161">
    <property type="protein sequence ID" value="KAK3594310.1"/>
    <property type="molecule type" value="Genomic_DNA"/>
</dbReference>
<keyword evidence="3" id="KW-1185">Reference proteome</keyword>
<keyword evidence="1" id="KW-0812">Transmembrane</keyword>
<keyword evidence="1" id="KW-1133">Transmembrane helix</keyword>
<reference evidence="2" key="2">
    <citation type="journal article" date="2021" name="Genome Biol. Evol.">
        <title>Developing a high-quality reference genome for a parasitic bivalve with doubly uniparental inheritance (Bivalvia: Unionida).</title>
        <authorList>
            <person name="Smith C.H."/>
        </authorList>
    </citation>
    <scope>NUCLEOTIDE SEQUENCE</scope>
    <source>
        <strain evidence="2">CHS0354</strain>
        <tissue evidence="2">Mantle</tissue>
    </source>
</reference>
<evidence type="ECO:0000256" key="1">
    <source>
        <dbReference type="SAM" id="Phobius"/>
    </source>
</evidence>
<organism evidence="2 3">
    <name type="scientific">Potamilus streckersoni</name>
    <dbReference type="NCBI Taxonomy" id="2493646"/>
    <lineage>
        <taxon>Eukaryota</taxon>
        <taxon>Metazoa</taxon>
        <taxon>Spiralia</taxon>
        <taxon>Lophotrochozoa</taxon>
        <taxon>Mollusca</taxon>
        <taxon>Bivalvia</taxon>
        <taxon>Autobranchia</taxon>
        <taxon>Heteroconchia</taxon>
        <taxon>Palaeoheterodonta</taxon>
        <taxon>Unionida</taxon>
        <taxon>Unionoidea</taxon>
        <taxon>Unionidae</taxon>
        <taxon>Ambleminae</taxon>
        <taxon>Lampsilini</taxon>
        <taxon>Potamilus</taxon>
    </lineage>
</organism>
<reference evidence="2" key="3">
    <citation type="submission" date="2023-05" db="EMBL/GenBank/DDBJ databases">
        <authorList>
            <person name="Smith C.H."/>
        </authorList>
    </citation>
    <scope>NUCLEOTIDE SEQUENCE</scope>
    <source>
        <strain evidence="2">CHS0354</strain>
        <tissue evidence="2">Mantle</tissue>
    </source>
</reference>
<comment type="caution">
    <text evidence="2">The sequence shown here is derived from an EMBL/GenBank/DDBJ whole genome shotgun (WGS) entry which is preliminary data.</text>
</comment>
<dbReference type="Proteomes" id="UP001195483">
    <property type="component" value="Unassembled WGS sequence"/>
</dbReference>
<proteinExistence type="predicted"/>
<feature type="transmembrane region" description="Helical" evidence="1">
    <location>
        <begin position="102"/>
        <end position="126"/>
    </location>
</feature>
<reference evidence="2" key="1">
    <citation type="journal article" date="2021" name="Genome Biol. Evol.">
        <title>A High-Quality Reference Genome for a Parasitic Bivalve with Doubly Uniparental Inheritance (Bivalvia: Unionida).</title>
        <authorList>
            <person name="Smith C.H."/>
        </authorList>
    </citation>
    <scope>NUCLEOTIDE SEQUENCE</scope>
    <source>
        <strain evidence="2">CHS0354</strain>
    </source>
</reference>
<protein>
    <submittedName>
        <fullName evidence="2">Uncharacterized protein</fullName>
    </submittedName>
</protein>
<dbReference type="AlphaFoldDB" id="A0AAE0SMK3"/>
<accession>A0AAE0SMK3</accession>
<evidence type="ECO:0000313" key="2">
    <source>
        <dbReference type="EMBL" id="KAK3594310.1"/>
    </source>
</evidence>